<gene>
    <name evidence="1" type="ORF">DERYTH_LOCUS6763</name>
</gene>
<reference evidence="1" key="1">
    <citation type="submission" date="2021-06" db="EMBL/GenBank/DDBJ databases">
        <authorList>
            <person name="Kallberg Y."/>
            <person name="Tangrot J."/>
            <person name="Rosling A."/>
        </authorList>
    </citation>
    <scope>NUCLEOTIDE SEQUENCE</scope>
    <source>
        <strain evidence="1">MA453B</strain>
    </source>
</reference>
<dbReference type="Proteomes" id="UP000789405">
    <property type="component" value="Unassembled WGS sequence"/>
</dbReference>
<keyword evidence="2" id="KW-1185">Reference proteome</keyword>
<dbReference type="EMBL" id="CAJVPY010003132">
    <property type="protein sequence ID" value="CAG8582527.1"/>
    <property type="molecule type" value="Genomic_DNA"/>
</dbReference>
<evidence type="ECO:0000313" key="2">
    <source>
        <dbReference type="Proteomes" id="UP000789405"/>
    </source>
</evidence>
<accession>A0A9N9BZH8</accession>
<name>A0A9N9BZH8_9GLOM</name>
<proteinExistence type="predicted"/>
<dbReference type="AlphaFoldDB" id="A0A9N9BZH8"/>
<comment type="caution">
    <text evidence="1">The sequence shown here is derived from an EMBL/GenBank/DDBJ whole genome shotgun (WGS) entry which is preliminary data.</text>
</comment>
<protein>
    <submittedName>
        <fullName evidence="1">28619_t:CDS:1</fullName>
    </submittedName>
</protein>
<organism evidence="1 2">
    <name type="scientific">Dentiscutata erythropus</name>
    <dbReference type="NCBI Taxonomy" id="1348616"/>
    <lineage>
        <taxon>Eukaryota</taxon>
        <taxon>Fungi</taxon>
        <taxon>Fungi incertae sedis</taxon>
        <taxon>Mucoromycota</taxon>
        <taxon>Glomeromycotina</taxon>
        <taxon>Glomeromycetes</taxon>
        <taxon>Diversisporales</taxon>
        <taxon>Gigasporaceae</taxon>
        <taxon>Dentiscutata</taxon>
    </lineage>
</organism>
<evidence type="ECO:0000313" key="1">
    <source>
        <dbReference type="EMBL" id="CAG8582527.1"/>
    </source>
</evidence>
<dbReference type="OrthoDB" id="2417946at2759"/>
<sequence>MKSNGYPNNNHNEKHKYVPPKVKNADKIQDMFKVQNRHVPRKSIKDDDASNNLTEFQQLTDDTYTLNRKQLSCFGLTSKFKGYVFDNKIIKRASKQAFTIDINKVESKTQLHNEIEKVEKYNNKLDALFKRNFISCKNISNILPFLSVFIGDTSLDSLTTTECSYIKWEKEELNISKSNIKPTEEFIKAVKNALRSKDKEAQLRRVSKEYGNFYTLRLVFGGAMIKEASGEEILDIDNNQNSEVRVIGGIKEHNNGFSLKPWIKSLNDCNTWDIIEYDEIYSIFDLLNDSLQKEILDVLGYRILKEKDDRDNFSLRIDYVNVHMPLIIVHLKKSLRKKHKNNPVKVGWIIVGQPINFDFDQTNYPVLLRSGELPIFKINNQYKIEFSKNRDIIESCTLNSCVLGLPEVNTKCLMNLSVYDINDINQLMNDENVSQKTALFCWQF</sequence>